<proteinExistence type="predicted"/>
<accession>A0AAV0IDG5</accession>
<dbReference type="EMBL" id="CAMGYJ010000003">
    <property type="protein sequence ID" value="CAI0395549.1"/>
    <property type="molecule type" value="Genomic_DNA"/>
</dbReference>
<reference evidence="1" key="1">
    <citation type="submission" date="2022-08" db="EMBL/GenBank/DDBJ databases">
        <authorList>
            <person name="Gutierrez-Valencia J."/>
        </authorList>
    </citation>
    <scope>NUCLEOTIDE SEQUENCE</scope>
</reference>
<evidence type="ECO:0000313" key="2">
    <source>
        <dbReference type="Proteomes" id="UP001154282"/>
    </source>
</evidence>
<protein>
    <recommendedName>
        <fullName evidence="3">Mei2-like C-terminal RNA recognition motif domain-containing protein</fullName>
    </recommendedName>
</protein>
<gene>
    <name evidence="1" type="ORF">LITE_LOCUS8756</name>
</gene>
<dbReference type="AlphaFoldDB" id="A0AAV0IDG5"/>
<dbReference type="Proteomes" id="UP001154282">
    <property type="component" value="Unassembled WGS sequence"/>
</dbReference>
<evidence type="ECO:0000313" key="1">
    <source>
        <dbReference type="EMBL" id="CAI0395549.1"/>
    </source>
</evidence>
<sequence>MDFSTGANLGYAFVNFTTAIGASRFEASFQNYKWEELVRPPNWRKVCKIVAAKFQ</sequence>
<name>A0AAV0IDG5_9ROSI</name>
<evidence type="ECO:0008006" key="3">
    <source>
        <dbReference type="Google" id="ProtNLM"/>
    </source>
</evidence>
<organism evidence="1 2">
    <name type="scientific">Linum tenue</name>
    <dbReference type="NCBI Taxonomy" id="586396"/>
    <lineage>
        <taxon>Eukaryota</taxon>
        <taxon>Viridiplantae</taxon>
        <taxon>Streptophyta</taxon>
        <taxon>Embryophyta</taxon>
        <taxon>Tracheophyta</taxon>
        <taxon>Spermatophyta</taxon>
        <taxon>Magnoliopsida</taxon>
        <taxon>eudicotyledons</taxon>
        <taxon>Gunneridae</taxon>
        <taxon>Pentapetalae</taxon>
        <taxon>rosids</taxon>
        <taxon>fabids</taxon>
        <taxon>Malpighiales</taxon>
        <taxon>Linaceae</taxon>
        <taxon>Linum</taxon>
    </lineage>
</organism>
<keyword evidence="2" id="KW-1185">Reference proteome</keyword>
<comment type="caution">
    <text evidence="1">The sequence shown here is derived from an EMBL/GenBank/DDBJ whole genome shotgun (WGS) entry which is preliminary data.</text>
</comment>
<feature type="non-terminal residue" evidence="1">
    <location>
        <position position="55"/>
    </location>
</feature>